<feature type="transmembrane region" description="Helical" evidence="1">
    <location>
        <begin position="39"/>
        <end position="61"/>
    </location>
</feature>
<reference evidence="4 5" key="1">
    <citation type="journal article" date="2003" name="Proc. Natl. Acad. Sci. U.S.A.">
        <title>Genome sequence of the cyanobacterium Prochlorococcus marinus SS120, a nearly minimal oxyphototrophic genome.</title>
        <authorList>
            <person name="Dufresne A."/>
            <person name="Salanoubat M."/>
            <person name="Partensky F."/>
            <person name="Artiguenave F."/>
            <person name="Axmann I.M."/>
            <person name="Barbe V."/>
            <person name="Duprat S."/>
            <person name="Galperin M.Y."/>
            <person name="Koonin E.V."/>
            <person name="Le Gall F."/>
            <person name="Makarova K.S."/>
            <person name="Ostrowski M."/>
            <person name="Oztas S."/>
            <person name="Robert C."/>
            <person name="Rogozin I.B."/>
            <person name="Scanlan D.J."/>
            <person name="Tandeau de Marsac N."/>
            <person name="Weissenbach J."/>
            <person name="Wincker P."/>
            <person name="Wolf Y.I."/>
            <person name="Hess W.R."/>
        </authorList>
    </citation>
    <scope>NUCLEOTIDE SEQUENCE [LARGE SCALE GENOMIC DNA]</scope>
    <source>
        <strain evidence="5">SARG / CCMP1375 / SS120</strain>
    </source>
</reference>
<feature type="transmembrane region" description="Helical" evidence="1">
    <location>
        <begin position="146"/>
        <end position="164"/>
    </location>
</feature>
<keyword evidence="1" id="KW-1133">Transmembrane helix</keyword>
<dbReference type="GO" id="GO:0016020">
    <property type="term" value="C:membrane"/>
    <property type="evidence" value="ECO:0007669"/>
    <property type="project" value="TreeGrafter"/>
</dbReference>
<name>Q7VB38_PROMA</name>
<dbReference type="PATRIC" id="fig|167539.5.peg.1324"/>
<keyword evidence="5" id="KW-1185">Reference proteome</keyword>
<dbReference type="PANTHER" id="PTHR23028:SF53">
    <property type="entry name" value="ACYL_TRANSF_3 DOMAIN-CONTAINING PROTEIN"/>
    <property type="match status" value="1"/>
</dbReference>
<dbReference type="AlphaFoldDB" id="Q7VB38"/>
<keyword evidence="4" id="KW-0808">Transferase</keyword>
<dbReference type="STRING" id="167539.Pro_1262"/>
<feature type="domain" description="SGNH" evidence="3">
    <location>
        <begin position="426"/>
        <end position="681"/>
    </location>
</feature>
<dbReference type="Proteomes" id="UP000001420">
    <property type="component" value="Chromosome"/>
</dbReference>
<dbReference type="eggNOG" id="COG1835">
    <property type="taxonomic scope" value="Bacteria"/>
</dbReference>
<dbReference type="GO" id="GO:0009103">
    <property type="term" value="P:lipopolysaccharide biosynthetic process"/>
    <property type="evidence" value="ECO:0007669"/>
    <property type="project" value="TreeGrafter"/>
</dbReference>
<gene>
    <name evidence="4" type="ordered locus">Pro_1262</name>
</gene>
<dbReference type="InterPro" id="IPR043968">
    <property type="entry name" value="SGNH"/>
</dbReference>
<dbReference type="GO" id="GO:0016747">
    <property type="term" value="F:acyltransferase activity, transferring groups other than amino-acyl groups"/>
    <property type="evidence" value="ECO:0007669"/>
    <property type="project" value="InterPro"/>
</dbReference>
<dbReference type="InterPro" id="IPR002656">
    <property type="entry name" value="Acyl_transf_3_dom"/>
</dbReference>
<dbReference type="Pfam" id="PF01757">
    <property type="entry name" value="Acyl_transf_3"/>
    <property type="match status" value="1"/>
</dbReference>
<dbReference type="OrthoDB" id="572802at2"/>
<organism evidence="4 5">
    <name type="scientific">Prochlorococcus marinus (strain SARG / CCMP1375 / SS120)</name>
    <dbReference type="NCBI Taxonomy" id="167539"/>
    <lineage>
        <taxon>Bacteria</taxon>
        <taxon>Bacillati</taxon>
        <taxon>Cyanobacteriota</taxon>
        <taxon>Cyanophyceae</taxon>
        <taxon>Synechococcales</taxon>
        <taxon>Prochlorococcaceae</taxon>
        <taxon>Prochlorococcus</taxon>
    </lineage>
</organism>
<feature type="transmembrane region" description="Helical" evidence="1">
    <location>
        <begin position="241"/>
        <end position="268"/>
    </location>
</feature>
<evidence type="ECO:0000313" key="5">
    <source>
        <dbReference type="Proteomes" id="UP000001420"/>
    </source>
</evidence>
<dbReference type="HOGENOM" id="CLU_005679_10_3_3"/>
<proteinExistence type="predicted"/>
<feature type="transmembrane region" description="Helical" evidence="1">
    <location>
        <begin position="176"/>
        <end position="196"/>
    </location>
</feature>
<dbReference type="Pfam" id="PF19040">
    <property type="entry name" value="SGNH"/>
    <property type="match status" value="1"/>
</dbReference>
<dbReference type="KEGG" id="pma:Pro_1262"/>
<protein>
    <submittedName>
        <fullName evidence="4">Predicted membrane associated acyltransferase</fullName>
    </submittedName>
</protein>
<keyword evidence="1" id="KW-0472">Membrane</keyword>
<feature type="transmembrane region" description="Helical" evidence="1">
    <location>
        <begin position="289"/>
        <end position="312"/>
    </location>
</feature>
<dbReference type="InterPro" id="IPR050879">
    <property type="entry name" value="Acyltransferase_3"/>
</dbReference>
<evidence type="ECO:0000259" key="2">
    <source>
        <dbReference type="Pfam" id="PF01757"/>
    </source>
</evidence>
<dbReference type="RefSeq" id="WP_011125413.1">
    <property type="nucleotide sequence ID" value="NC_005042.1"/>
</dbReference>
<evidence type="ECO:0000256" key="1">
    <source>
        <dbReference type="SAM" id="Phobius"/>
    </source>
</evidence>
<feature type="transmembrane region" description="Helical" evidence="1">
    <location>
        <begin position="318"/>
        <end position="336"/>
    </location>
</feature>
<dbReference type="EnsemblBacteria" id="AAQ00306">
    <property type="protein sequence ID" value="AAQ00306"/>
    <property type="gene ID" value="Pro_1262"/>
</dbReference>
<dbReference type="PANTHER" id="PTHR23028">
    <property type="entry name" value="ACETYLTRANSFERASE"/>
    <property type="match status" value="1"/>
</dbReference>
<evidence type="ECO:0000313" key="4">
    <source>
        <dbReference type="EMBL" id="AAQ00306.1"/>
    </source>
</evidence>
<feature type="transmembrane region" description="Helical" evidence="1">
    <location>
        <begin position="82"/>
        <end position="100"/>
    </location>
</feature>
<dbReference type="EMBL" id="AE017126">
    <property type="protein sequence ID" value="AAQ00306.1"/>
    <property type="molecule type" value="Genomic_DNA"/>
</dbReference>
<feature type="domain" description="Acyltransferase 3" evidence="2">
    <location>
        <begin position="14"/>
        <end position="329"/>
    </location>
</feature>
<sequence length="696" mass="79573">MNSSIKSNKGSYRPEIDGLRAIAVAAVILYHFNDRFLPSGFLGVDIFFVISGYVITSSLANRQYKGFKEYILGFYERRVKRIIPPLIFYVVVFILLISLFNPDPSIHYRTAISSLFGLSNNYLFIISNNYFSGATQVNPFAQTWSLGVEEQFYLLFPLLVWFTGFAKKSKNGPRNLFLLLAFCSAISLLGFIHYNFINQNAAYYLSPFRFWELAAGSLAFILEVKYSALYSKINNLDPIRLLIPILIIFFIPKNLIVISTISVVLLTIGLIISLKSNNIVFNFLTNKRVLYIGLISYSLYLWHWGVLVISRWTLGDSLWLIPLQLLLIYLLADFSYKYIEQPIRFSKLLGKSHLNILLGISTIISSSFGLTYAFIRSPHLTVLDKIEPLNKRFYLGSNEMDFIGFNPSSEFIKATYMECVKQEFLSTCATPAKNKNLQTILLFGDSHAGHMVPLLGAIHNDYGFGINVSATGIYPTKNITHEYGHTLQVSSKLTKGINSKFNSQLDLLKKNDIVFLVSRLDFHFVEPILDKVSPKINHYSDDFMPVTVGESLEEWTAKLSTTATRLEKLKLNLIVLAPIPIFTGVDNAPPHFVCVKEWYRPFKYNKCNVYKENKKFLKSRTNAIDTNLQKLSNKHKNLHIYNIFDQLCPNEDCVNRVGDKLIYTDTNHISHDVAYGLNDHFIEFLIRNDIIKKDNN</sequence>
<evidence type="ECO:0000259" key="3">
    <source>
        <dbReference type="Pfam" id="PF19040"/>
    </source>
</evidence>
<keyword evidence="4" id="KW-0012">Acyltransferase</keyword>
<feature type="transmembrane region" description="Helical" evidence="1">
    <location>
        <begin position="356"/>
        <end position="375"/>
    </location>
</feature>
<accession>Q7VB38</accession>
<keyword evidence="1" id="KW-0812">Transmembrane</keyword>